<protein>
    <submittedName>
        <fullName evidence="2">Uncharacterized protein</fullName>
    </submittedName>
</protein>
<evidence type="ECO:0000313" key="3">
    <source>
        <dbReference type="Proteomes" id="UP001303473"/>
    </source>
</evidence>
<organism evidence="2 3">
    <name type="scientific">Diplogelasinospora grovesii</name>
    <dbReference type="NCBI Taxonomy" id="303347"/>
    <lineage>
        <taxon>Eukaryota</taxon>
        <taxon>Fungi</taxon>
        <taxon>Dikarya</taxon>
        <taxon>Ascomycota</taxon>
        <taxon>Pezizomycotina</taxon>
        <taxon>Sordariomycetes</taxon>
        <taxon>Sordariomycetidae</taxon>
        <taxon>Sordariales</taxon>
        <taxon>Diplogelasinosporaceae</taxon>
        <taxon>Diplogelasinospora</taxon>
    </lineage>
</organism>
<name>A0AAN6N5I8_9PEZI</name>
<dbReference type="Proteomes" id="UP001303473">
    <property type="component" value="Unassembled WGS sequence"/>
</dbReference>
<accession>A0AAN6N5I8</accession>
<feature type="compositionally biased region" description="Low complexity" evidence="1">
    <location>
        <begin position="40"/>
        <end position="52"/>
    </location>
</feature>
<dbReference type="AlphaFoldDB" id="A0AAN6N5I8"/>
<feature type="compositionally biased region" description="Basic residues" evidence="1">
    <location>
        <begin position="1"/>
        <end position="14"/>
    </location>
</feature>
<feature type="region of interest" description="Disordered" evidence="1">
    <location>
        <begin position="1"/>
        <end position="113"/>
    </location>
</feature>
<gene>
    <name evidence="2" type="ORF">QBC46DRAFT_438883</name>
</gene>
<reference evidence="3" key="1">
    <citation type="journal article" date="2023" name="Mol. Phylogenet. Evol.">
        <title>Genome-scale phylogeny and comparative genomics of the fungal order Sordariales.</title>
        <authorList>
            <person name="Hensen N."/>
            <person name="Bonometti L."/>
            <person name="Westerberg I."/>
            <person name="Brannstrom I.O."/>
            <person name="Guillou S."/>
            <person name="Cros-Aarteil S."/>
            <person name="Calhoun S."/>
            <person name="Haridas S."/>
            <person name="Kuo A."/>
            <person name="Mondo S."/>
            <person name="Pangilinan J."/>
            <person name="Riley R."/>
            <person name="LaButti K."/>
            <person name="Andreopoulos B."/>
            <person name="Lipzen A."/>
            <person name="Chen C."/>
            <person name="Yan M."/>
            <person name="Daum C."/>
            <person name="Ng V."/>
            <person name="Clum A."/>
            <person name="Steindorff A."/>
            <person name="Ohm R.A."/>
            <person name="Martin F."/>
            <person name="Silar P."/>
            <person name="Natvig D.O."/>
            <person name="Lalanne C."/>
            <person name="Gautier V."/>
            <person name="Ament-Velasquez S.L."/>
            <person name="Kruys A."/>
            <person name="Hutchinson M.I."/>
            <person name="Powell A.J."/>
            <person name="Barry K."/>
            <person name="Miller A.N."/>
            <person name="Grigoriev I.V."/>
            <person name="Debuchy R."/>
            <person name="Gladieux P."/>
            <person name="Hiltunen Thoren M."/>
            <person name="Johannesson H."/>
        </authorList>
    </citation>
    <scope>NUCLEOTIDE SEQUENCE [LARGE SCALE GENOMIC DNA]</scope>
    <source>
        <strain evidence="3">CBS 340.73</strain>
    </source>
</reference>
<evidence type="ECO:0000256" key="1">
    <source>
        <dbReference type="SAM" id="MobiDB-lite"/>
    </source>
</evidence>
<sequence>MSKKKSNGVNRRKANNAGKAQDKRGQPQQPDRNQEDLQGMQSMQNSQQNQQSDKAGNQPGKTRQGKAKMAVRKAQLELPEGWVPLQKVTNKAPHRNGNKPASQNTKISAPKPWEIDSSYPQPQRRQQVLNFDYDGEWLSLQGRGKTVKEELKKELIRRRRANLPPIFPDVTEEQLEVIKGEYQAASEMKLFKLRVATHRIQYTPRLIFAAPLAVTEDSPNIDNAFIIFLGIPELANEVFEYMQPSIRDLTALAATCKRVAVGMAHSMELWDFQSGDYHTESFEDGGVRSTVLVTTPATAKIGRPQNLNPYSTDLGNTMKLMEAINKTSHSFRHVILDQIPYFCTKLFRMVVTAMPNLESITISRCLLLDVTKLPSLLDTIKECSPPGRYVKLDFFPYYFQGPNTHSSDRMGCYGVTHHEPTFHTPKAIIALILGCLDKAKKVGMDLLSDSSSFWTFVRKLPGPDPLWAYKARDAIITRDRRLAELGGSPGMKYWRDAAVEAFADNLMAAVSGDGVIVQTSPRTLITDRIDRFMGRDYRIGEYWRELHQCEVCSVTLPTSVFPTRGSCCWGCKMDEFVKSVEDSHLRYRQFPALKEWFKTSDSQHHLSNDLVQTLPEVVHNIHRCQGKKALKVAVDTDREWLYYLSKPMFTRKELPMANWGAPYSGPGGQKGSMARWRWANSPARRPSDHHRSGGRQCEHPCKHGLSIQEAIDPECGPERFEDFYRRWEWTEGETTVNMKADLVRFAKADKRKFTDQQVQDWVEVVKKSPRHRLHAARIEWREQNKRDQRLYRAQHSWTQEDISSMGTPGNLPFNLDKPHHKVDTEELKWGQSAGQIDQYW</sequence>
<keyword evidence="3" id="KW-1185">Reference proteome</keyword>
<dbReference type="EMBL" id="MU853820">
    <property type="protein sequence ID" value="KAK3938936.1"/>
    <property type="molecule type" value="Genomic_DNA"/>
</dbReference>
<comment type="caution">
    <text evidence="2">The sequence shown here is derived from an EMBL/GenBank/DDBJ whole genome shotgun (WGS) entry which is preliminary data.</text>
</comment>
<proteinExistence type="predicted"/>
<evidence type="ECO:0000313" key="2">
    <source>
        <dbReference type="EMBL" id="KAK3938936.1"/>
    </source>
</evidence>